<keyword evidence="1" id="KW-0472">Membrane</keyword>
<name>A0ABW7GAS5_9BURK</name>
<keyword evidence="3" id="KW-1185">Reference proteome</keyword>
<sequence>MSSELPPVARALMVLALAAVTLGFGAIGLCGGYFTLMTIPALLQGHVDATMFLIISVPCLIGGIAVIKVCAGKMRRLMSASRPPDRPHE</sequence>
<feature type="transmembrane region" description="Helical" evidence="1">
    <location>
        <begin position="12"/>
        <end position="43"/>
    </location>
</feature>
<evidence type="ECO:0000313" key="3">
    <source>
        <dbReference type="Proteomes" id="UP001606305"/>
    </source>
</evidence>
<organism evidence="2 3">
    <name type="scientific">Pelomonas nitida</name>
    <dbReference type="NCBI Taxonomy" id="3299027"/>
    <lineage>
        <taxon>Bacteria</taxon>
        <taxon>Pseudomonadati</taxon>
        <taxon>Pseudomonadota</taxon>
        <taxon>Betaproteobacteria</taxon>
        <taxon>Burkholderiales</taxon>
        <taxon>Sphaerotilaceae</taxon>
        <taxon>Roseateles</taxon>
    </lineage>
</organism>
<keyword evidence="1" id="KW-0812">Transmembrane</keyword>
<dbReference type="Proteomes" id="UP001606305">
    <property type="component" value="Unassembled WGS sequence"/>
</dbReference>
<gene>
    <name evidence="2" type="ORF">ACG00X_19415</name>
</gene>
<reference evidence="2 3" key="1">
    <citation type="submission" date="2024-09" db="EMBL/GenBank/DDBJ databases">
        <title>Novel species of the genus Pelomonas and Roseateles isolated from streams.</title>
        <authorList>
            <person name="Lu H."/>
        </authorList>
    </citation>
    <scope>NUCLEOTIDE SEQUENCE [LARGE SCALE GENOMIC DNA]</scope>
    <source>
        <strain evidence="2 3">BYS96W</strain>
    </source>
</reference>
<keyword evidence="1" id="KW-1133">Transmembrane helix</keyword>
<accession>A0ABW7GAS5</accession>
<evidence type="ECO:0000313" key="2">
    <source>
        <dbReference type="EMBL" id="MFG6459012.1"/>
    </source>
</evidence>
<evidence type="ECO:0000256" key="1">
    <source>
        <dbReference type="SAM" id="Phobius"/>
    </source>
</evidence>
<protein>
    <submittedName>
        <fullName evidence="2">Uncharacterized protein</fullName>
    </submittedName>
</protein>
<comment type="caution">
    <text evidence="2">The sequence shown here is derived from an EMBL/GenBank/DDBJ whole genome shotgun (WGS) entry which is preliminary data.</text>
</comment>
<dbReference type="RefSeq" id="WP_394490566.1">
    <property type="nucleotide sequence ID" value="NZ_JBIGIA010000017.1"/>
</dbReference>
<feature type="transmembrane region" description="Helical" evidence="1">
    <location>
        <begin position="49"/>
        <end position="71"/>
    </location>
</feature>
<dbReference type="EMBL" id="JBIGIA010000017">
    <property type="protein sequence ID" value="MFG6459012.1"/>
    <property type="molecule type" value="Genomic_DNA"/>
</dbReference>
<proteinExistence type="predicted"/>